<dbReference type="EMBL" id="JAGPXD010000001">
    <property type="protein sequence ID" value="KAH7377187.1"/>
    <property type="molecule type" value="Genomic_DNA"/>
</dbReference>
<keyword evidence="5" id="KW-1185">Reference proteome</keyword>
<dbReference type="SUPFAM" id="SSF48403">
    <property type="entry name" value="Ankyrin repeat"/>
    <property type="match status" value="1"/>
</dbReference>
<accession>A0A8K0TTC6</accession>
<dbReference type="PANTHER" id="PTHR24198">
    <property type="entry name" value="ANKYRIN REPEAT AND PROTEIN KINASE DOMAIN-CONTAINING PROTEIN"/>
    <property type="match status" value="1"/>
</dbReference>
<name>A0A8K0TTC6_9PEZI</name>
<evidence type="ECO:0000256" key="2">
    <source>
        <dbReference type="ARBA" id="ARBA00023043"/>
    </source>
</evidence>
<evidence type="ECO:0000313" key="5">
    <source>
        <dbReference type="Proteomes" id="UP000813385"/>
    </source>
</evidence>
<dbReference type="Pfam" id="PF00023">
    <property type="entry name" value="Ank"/>
    <property type="match status" value="1"/>
</dbReference>
<dbReference type="PROSITE" id="PS50088">
    <property type="entry name" value="ANK_REPEAT"/>
    <property type="match status" value="1"/>
</dbReference>
<reference evidence="4" key="1">
    <citation type="journal article" date="2021" name="Nat. Commun.">
        <title>Genetic determinants of endophytism in the Arabidopsis root mycobiome.</title>
        <authorList>
            <person name="Mesny F."/>
            <person name="Miyauchi S."/>
            <person name="Thiergart T."/>
            <person name="Pickel B."/>
            <person name="Atanasova L."/>
            <person name="Karlsson M."/>
            <person name="Huettel B."/>
            <person name="Barry K.W."/>
            <person name="Haridas S."/>
            <person name="Chen C."/>
            <person name="Bauer D."/>
            <person name="Andreopoulos W."/>
            <person name="Pangilinan J."/>
            <person name="LaButti K."/>
            <person name="Riley R."/>
            <person name="Lipzen A."/>
            <person name="Clum A."/>
            <person name="Drula E."/>
            <person name="Henrissat B."/>
            <person name="Kohler A."/>
            <person name="Grigoriev I.V."/>
            <person name="Martin F.M."/>
            <person name="Hacquard S."/>
        </authorList>
    </citation>
    <scope>NUCLEOTIDE SEQUENCE</scope>
    <source>
        <strain evidence="4">MPI-CAGE-AT-0016</strain>
    </source>
</reference>
<comment type="caution">
    <text evidence="4">The sequence shown here is derived from an EMBL/GenBank/DDBJ whole genome shotgun (WGS) entry which is preliminary data.</text>
</comment>
<gene>
    <name evidence="4" type="ORF">B0T11DRAFT_324987</name>
</gene>
<dbReference type="OrthoDB" id="4728050at2759"/>
<evidence type="ECO:0000313" key="4">
    <source>
        <dbReference type="EMBL" id="KAH7377187.1"/>
    </source>
</evidence>
<sequence length="143" mass="15516">MRVRDIPAHLGVQYISCPLRTDTLVEVGPLHLAAARGREDIVHFLTDHGAAVDRTTKSCPWTPCFLTVYFDCLSTAELLLAKGAQPRCDQLGFSVLHIAAAAGSSDMMAFLLNLGLFAVDEEDIEGNTALVNTTAIWDSAGWR</sequence>
<dbReference type="Pfam" id="PF12796">
    <property type="entry name" value="Ank_2"/>
    <property type="match status" value="1"/>
</dbReference>
<evidence type="ECO:0000256" key="1">
    <source>
        <dbReference type="ARBA" id="ARBA00022737"/>
    </source>
</evidence>
<dbReference type="AlphaFoldDB" id="A0A8K0TTC6"/>
<dbReference type="PROSITE" id="PS50297">
    <property type="entry name" value="ANK_REP_REGION"/>
    <property type="match status" value="1"/>
</dbReference>
<evidence type="ECO:0000256" key="3">
    <source>
        <dbReference type="PROSITE-ProRule" id="PRU00023"/>
    </source>
</evidence>
<dbReference type="SMART" id="SM00248">
    <property type="entry name" value="ANK"/>
    <property type="match status" value="3"/>
</dbReference>
<feature type="repeat" description="ANK" evidence="3">
    <location>
        <begin position="29"/>
        <end position="57"/>
    </location>
</feature>
<dbReference type="Proteomes" id="UP000813385">
    <property type="component" value="Unassembled WGS sequence"/>
</dbReference>
<keyword evidence="2 3" id="KW-0040">ANK repeat</keyword>
<dbReference type="InterPro" id="IPR036770">
    <property type="entry name" value="Ankyrin_rpt-contain_sf"/>
</dbReference>
<dbReference type="Gene3D" id="1.25.40.20">
    <property type="entry name" value="Ankyrin repeat-containing domain"/>
    <property type="match status" value="1"/>
</dbReference>
<protein>
    <submittedName>
        <fullName evidence="4">Ankyrin repeat-containing domain protein</fullName>
    </submittedName>
</protein>
<organism evidence="4 5">
    <name type="scientific">Plectosphaerella cucumerina</name>
    <dbReference type="NCBI Taxonomy" id="40658"/>
    <lineage>
        <taxon>Eukaryota</taxon>
        <taxon>Fungi</taxon>
        <taxon>Dikarya</taxon>
        <taxon>Ascomycota</taxon>
        <taxon>Pezizomycotina</taxon>
        <taxon>Sordariomycetes</taxon>
        <taxon>Hypocreomycetidae</taxon>
        <taxon>Glomerellales</taxon>
        <taxon>Plectosphaerellaceae</taxon>
        <taxon>Plectosphaerella</taxon>
    </lineage>
</organism>
<keyword evidence="1" id="KW-0677">Repeat</keyword>
<dbReference type="InterPro" id="IPR002110">
    <property type="entry name" value="Ankyrin_rpt"/>
</dbReference>
<dbReference type="PANTHER" id="PTHR24198:SF165">
    <property type="entry name" value="ANKYRIN REPEAT-CONTAINING PROTEIN-RELATED"/>
    <property type="match status" value="1"/>
</dbReference>
<proteinExistence type="predicted"/>